<proteinExistence type="predicted"/>
<dbReference type="AlphaFoldDB" id="A0AA84ZAI5"/>
<evidence type="ECO:0000313" key="2">
    <source>
        <dbReference type="WBParaSite" id="SMRG1_20790.1"/>
    </source>
</evidence>
<sequence>MTVPSPYDGNPQTQFDFEEEYDELNAQLDALSKCLDILEAKGKKVCDEAKRLIIEYRSQNYETSS</sequence>
<reference evidence="2 3" key="1">
    <citation type="submission" date="2023-11" db="UniProtKB">
        <authorList>
            <consortium name="WormBaseParasite"/>
        </authorList>
    </citation>
    <scope>IDENTIFICATION</scope>
</reference>
<dbReference type="WBParaSite" id="SMRG1_20790.3">
    <property type="protein sequence ID" value="SMRG1_20790.3"/>
    <property type="gene ID" value="SMRG1_20790"/>
</dbReference>
<dbReference type="Pfam" id="PF03670">
    <property type="entry name" value="UPF0184"/>
    <property type="match status" value="1"/>
</dbReference>
<name>A0AA84ZAI5_9TREM</name>
<organism evidence="1 4">
    <name type="scientific">Schistosoma margrebowiei</name>
    <dbReference type="NCBI Taxonomy" id="48269"/>
    <lineage>
        <taxon>Eukaryota</taxon>
        <taxon>Metazoa</taxon>
        <taxon>Spiralia</taxon>
        <taxon>Lophotrochozoa</taxon>
        <taxon>Platyhelminthes</taxon>
        <taxon>Trematoda</taxon>
        <taxon>Digenea</taxon>
        <taxon>Strigeidida</taxon>
        <taxon>Schistosomatoidea</taxon>
        <taxon>Schistosomatidae</taxon>
        <taxon>Schistosoma</taxon>
    </lineage>
</organism>
<dbReference type="WBParaSite" id="SMRG1_20790.1">
    <property type="protein sequence ID" value="SMRG1_20790.1"/>
    <property type="gene ID" value="SMRG1_20790"/>
</dbReference>
<evidence type="ECO:0000313" key="4">
    <source>
        <dbReference type="WBParaSite" id="SMRG1_20790.4"/>
    </source>
</evidence>
<protein>
    <submittedName>
        <fullName evidence="2 3">Uncharacterized protein</fullName>
    </submittedName>
</protein>
<dbReference type="Proteomes" id="UP000050790">
    <property type="component" value="Unassembled WGS sequence"/>
</dbReference>
<accession>A0AA84ZAI5</accession>
<evidence type="ECO:0000313" key="1">
    <source>
        <dbReference type="Proteomes" id="UP000050790"/>
    </source>
</evidence>
<evidence type="ECO:0000313" key="3">
    <source>
        <dbReference type="WBParaSite" id="SMRG1_20790.2"/>
    </source>
</evidence>
<dbReference type="WBParaSite" id="SMRG1_20790.2">
    <property type="protein sequence ID" value="SMRG1_20790.2"/>
    <property type="gene ID" value="SMRG1_20790"/>
</dbReference>
<dbReference type="WBParaSite" id="SMRG1_20790.4">
    <property type="protein sequence ID" value="SMRG1_20790.4"/>
    <property type="gene ID" value="SMRG1_20790"/>
</dbReference>